<name>A0A1A6AD59_9TREE</name>
<gene>
    <name evidence="2" type="ORF">I303_02205</name>
    <name evidence="3" type="ORF">I303_101658</name>
</gene>
<reference evidence="3" key="2">
    <citation type="submission" date="2013-07" db="EMBL/GenBank/DDBJ databases">
        <authorList>
            <consortium name="The Broad Institute Genome Sequencing Platform"/>
            <person name="Cuomo C."/>
            <person name="Litvintseva A."/>
            <person name="Chen Y."/>
            <person name="Heitman J."/>
            <person name="Sun S."/>
            <person name="Springer D."/>
            <person name="Dromer F."/>
            <person name="Young S.K."/>
            <person name="Zeng Q."/>
            <person name="Gargeya S."/>
            <person name="Fitzgerald M."/>
            <person name="Abouelleil A."/>
            <person name="Alvarado L."/>
            <person name="Berlin A.M."/>
            <person name="Chapman S.B."/>
            <person name="Dewar J."/>
            <person name="Goldberg J."/>
            <person name="Griggs A."/>
            <person name="Gujja S."/>
            <person name="Hansen M."/>
            <person name="Howarth C."/>
            <person name="Imamovic A."/>
            <person name="Larimer J."/>
            <person name="McCowan C."/>
            <person name="Murphy C."/>
            <person name="Pearson M."/>
            <person name="Priest M."/>
            <person name="Roberts A."/>
            <person name="Saif S."/>
            <person name="Shea T."/>
            <person name="Sykes S."/>
            <person name="Wortman J."/>
            <person name="Nusbaum C."/>
            <person name="Birren B."/>
        </authorList>
    </citation>
    <scope>NUCLEOTIDE SEQUENCE</scope>
    <source>
        <strain evidence="3">CBS 10117</strain>
    </source>
</reference>
<evidence type="ECO:0000313" key="3">
    <source>
        <dbReference type="EMBL" id="WWC59110.1"/>
    </source>
</evidence>
<reference evidence="3" key="3">
    <citation type="submission" date="2024-02" db="EMBL/GenBank/DDBJ databases">
        <title>Comparative genomics of Cryptococcus and Kwoniella reveals pathogenesis evolution and contrasting modes of karyotype evolution via chromosome fusion or intercentromeric recombination.</title>
        <authorList>
            <person name="Coelho M.A."/>
            <person name="David-Palma M."/>
            <person name="Shea T."/>
            <person name="Bowers K."/>
            <person name="McGinley-Smith S."/>
            <person name="Mohammad A.W."/>
            <person name="Gnirke A."/>
            <person name="Yurkov A.M."/>
            <person name="Nowrousian M."/>
            <person name="Sun S."/>
            <person name="Cuomo C.A."/>
            <person name="Heitman J."/>
        </authorList>
    </citation>
    <scope>NUCLEOTIDE SEQUENCE</scope>
    <source>
        <strain evidence="3">CBS 10117</strain>
    </source>
</reference>
<dbReference type="KEGG" id="kdj:28965904"/>
<feature type="region of interest" description="Disordered" evidence="1">
    <location>
        <begin position="63"/>
        <end position="91"/>
    </location>
</feature>
<dbReference type="VEuPathDB" id="FungiDB:I303_02205"/>
<feature type="compositionally biased region" description="Polar residues" evidence="1">
    <location>
        <begin position="73"/>
        <end position="91"/>
    </location>
</feature>
<dbReference type="GeneID" id="28965904"/>
<organism evidence="2">
    <name type="scientific">Kwoniella dejecticola CBS 10117</name>
    <dbReference type="NCBI Taxonomy" id="1296121"/>
    <lineage>
        <taxon>Eukaryota</taxon>
        <taxon>Fungi</taxon>
        <taxon>Dikarya</taxon>
        <taxon>Basidiomycota</taxon>
        <taxon>Agaricomycotina</taxon>
        <taxon>Tremellomycetes</taxon>
        <taxon>Tremellales</taxon>
        <taxon>Cryptococcaceae</taxon>
        <taxon>Kwoniella</taxon>
    </lineage>
</organism>
<feature type="region of interest" description="Disordered" evidence="1">
    <location>
        <begin position="116"/>
        <end position="137"/>
    </location>
</feature>
<dbReference type="RefSeq" id="XP_018265831.1">
    <property type="nucleotide sequence ID" value="XM_018405550.1"/>
</dbReference>
<evidence type="ECO:0000313" key="2">
    <source>
        <dbReference type="EMBL" id="OBR87989.1"/>
    </source>
</evidence>
<feature type="region of interest" description="Disordered" evidence="1">
    <location>
        <begin position="17"/>
        <end position="45"/>
    </location>
</feature>
<feature type="compositionally biased region" description="Basic and acidic residues" evidence="1">
    <location>
        <begin position="63"/>
        <end position="72"/>
    </location>
</feature>
<keyword evidence="4" id="KW-1185">Reference proteome</keyword>
<evidence type="ECO:0000256" key="1">
    <source>
        <dbReference type="SAM" id="MobiDB-lite"/>
    </source>
</evidence>
<feature type="compositionally biased region" description="Polar residues" evidence="1">
    <location>
        <begin position="17"/>
        <end position="27"/>
    </location>
</feature>
<protein>
    <submittedName>
        <fullName evidence="2">Uncharacterized protein</fullName>
    </submittedName>
</protein>
<evidence type="ECO:0000313" key="4">
    <source>
        <dbReference type="Proteomes" id="UP000078595"/>
    </source>
</evidence>
<accession>A0A1A6AD59</accession>
<proteinExistence type="predicted"/>
<reference evidence="2" key="1">
    <citation type="submission" date="2013-07" db="EMBL/GenBank/DDBJ databases">
        <title>The Genome Sequence of Cryptococcus dejecticola CBS10117.</title>
        <authorList>
            <consortium name="The Broad Institute Genome Sequencing Platform"/>
            <person name="Cuomo C."/>
            <person name="Litvintseva A."/>
            <person name="Chen Y."/>
            <person name="Heitman J."/>
            <person name="Sun S."/>
            <person name="Springer D."/>
            <person name="Dromer F."/>
            <person name="Young S.K."/>
            <person name="Zeng Q."/>
            <person name="Gargeya S."/>
            <person name="Fitzgerald M."/>
            <person name="Abouelleil A."/>
            <person name="Alvarado L."/>
            <person name="Berlin A.M."/>
            <person name="Chapman S.B."/>
            <person name="Dewar J."/>
            <person name="Goldberg J."/>
            <person name="Griggs A."/>
            <person name="Gujja S."/>
            <person name="Hansen M."/>
            <person name="Howarth C."/>
            <person name="Imamovic A."/>
            <person name="Larimer J."/>
            <person name="McCowan C."/>
            <person name="Murphy C."/>
            <person name="Pearson M."/>
            <person name="Priest M."/>
            <person name="Roberts A."/>
            <person name="Saif S."/>
            <person name="Shea T."/>
            <person name="Sykes S."/>
            <person name="Wortman J."/>
            <person name="Nusbaum C."/>
            <person name="Birren B."/>
        </authorList>
    </citation>
    <scope>NUCLEOTIDE SEQUENCE [LARGE SCALE GENOMIC DNA]</scope>
    <source>
        <strain evidence="2">CBS 10117</strain>
    </source>
</reference>
<feature type="compositionally biased region" description="Basic and acidic residues" evidence="1">
    <location>
        <begin position="28"/>
        <end position="45"/>
    </location>
</feature>
<dbReference type="AlphaFoldDB" id="A0A1A6AD59"/>
<sequence>MNTLDRLMDRIERSMDNFSGNLTSTSRTNDDLDGASHNRYDSEGETDRQIYKWMEKLRKIGGDVHTSSEETKTSNVEISSTDKNGLEHTQSTRTCLTTVNGRVTEDFEVRSINGVKQSKTQGQASSKFDTITSFYKE</sequence>
<dbReference type="Proteomes" id="UP000078595">
    <property type="component" value="Chromosome 2"/>
</dbReference>
<dbReference type="EMBL" id="CP144531">
    <property type="protein sequence ID" value="WWC59110.1"/>
    <property type="molecule type" value="Genomic_DNA"/>
</dbReference>
<dbReference type="EMBL" id="KI894028">
    <property type="protein sequence ID" value="OBR87989.1"/>
    <property type="molecule type" value="Genomic_DNA"/>
</dbReference>